<dbReference type="EMBL" id="CAIIXF020000197">
    <property type="protein sequence ID" value="CAH1802963.1"/>
    <property type="molecule type" value="Genomic_DNA"/>
</dbReference>
<gene>
    <name evidence="4" type="ORF">OFUS_LOCUS26599</name>
</gene>
<dbReference type="EC" id="4.2.1.77" evidence="3"/>
<dbReference type="InterPro" id="IPR008794">
    <property type="entry name" value="Pro_racemase_fam"/>
</dbReference>
<comment type="similarity">
    <text evidence="2">Belongs to the proline racemase family.</text>
</comment>
<evidence type="ECO:0000256" key="2">
    <source>
        <dbReference type="ARBA" id="ARBA00007529"/>
    </source>
</evidence>
<proteinExistence type="inferred from homology"/>
<evidence type="ECO:0000256" key="1">
    <source>
        <dbReference type="ARBA" id="ARBA00001148"/>
    </source>
</evidence>
<comment type="caution">
    <text evidence="4">The sequence shown here is derived from an EMBL/GenBank/DDBJ whole genome shotgun (WGS) entry which is preliminary data.</text>
</comment>
<dbReference type="FunFam" id="3.10.310.10:FF:000003">
    <property type="entry name" value="Proline racemase"/>
    <property type="match status" value="1"/>
</dbReference>
<keyword evidence="5" id="KW-1185">Reference proteome</keyword>
<protein>
    <recommendedName>
        <fullName evidence="3">trans-L-3-hydroxyproline dehydratase</fullName>
        <ecNumber evidence="3">4.2.1.77</ecNumber>
    </recommendedName>
</protein>
<dbReference type="Proteomes" id="UP000749559">
    <property type="component" value="Unassembled WGS sequence"/>
</dbReference>
<accession>A0A8J1XWT5</accession>
<evidence type="ECO:0000313" key="5">
    <source>
        <dbReference type="Proteomes" id="UP000749559"/>
    </source>
</evidence>
<dbReference type="PIRSF" id="PIRSF029792">
    <property type="entry name" value="Pro_racemase"/>
    <property type="match status" value="1"/>
</dbReference>
<comment type="catalytic activity">
    <reaction evidence="1">
        <text>trans-3-hydroxy-L-proline = 1-pyrroline-2-carboxylate + H2O</text>
        <dbReference type="Rhea" id="RHEA:10320"/>
        <dbReference type="ChEBI" id="CHEBI:15377"/>
        <dbReference type="ChEBI" id="CHEBI:39785"/>
        <dbReference type="ChEBI" id="CHEBI:57938"/>
        <dbReference type="EC" id="4.2.1.77"/>
    </reaction>
</comment>
<dbReference type="Gene3D" id="3.10.310.10">
    <property type="entry name" value="Diaminopimelate Epimerase, Chain A, domain 1"/>
    <property type="match status" value="2"/>
</dbReference>
<reference evidence="4" key="1">
    <citation type="submission" date="2022-03" db="EMBL/GenBank/DDBJ databases">
        <authorList>
            <person name="Martin C."/>
        </authorList>
    </citation>
    <scope>NUCLEOTIDE SEQUENCE</scope>
</reference>
<dbReference type="SUPFAM" id="SSF54506">
    <property type="entry name" value="Diaminopimelate epimerase-like"/>
    <property type="match status" value="1"/>
</dbReference>
<evidence type="ECO:0000313" key="4">
    <source>
        <dbReference type="EMBL" id="CAH1802963.1"/>
    </source>
</evidence>
<feature type="non-terminal residue" evidence="4">
    <location>
        <position position="1"/>
    </location>
</feature>
<dbReference type="GO" id="GO:0050346">
    <property type="term" value="F:trans-L-3-hydroxyproline dehydratase activity"/>
    <property type="evidence" value="ECO:0007669"/>
    <property type="project" value="UniProtKB-EC"/>
</dbReference>
<dbReference type="Pfam" id="PF05544">
    <property type="entry name" value="Pro_racemase"/>
    <property type="match status" value="1"/>
</dbReference>
<name>A0A8J1XWT5_OWEFU</name>
<dbReference type="PANTHER" id="PTHR33442">
    <property type="entry name" value="TRANS-3-HYDROXY-L-PROLINE DEHYDRATASE"/>
    <property type="match status" value="1"/>
</dbReference>
<evidence type="ECO:0000256" key="3">
    <source>
        <dbReference type="ARBA" id="ARBA00013105"/>
    </source>
</evidence>
<dbReference type="OrthoDB" id="6409228at2759"/>
<organism evidence="4 5">
    <name type="scientific">Owenia fusiformis</name>
    <name type="common">Polychaete worm</name>
    <dbReference type="NCBI Taxonomy" id="6347"/>
    <lineage>
        <taxon>Eukaryota</taxon>
        <taxon>Metazoa</taxon>
        <taxon>Spiralia</taxon>
        <taxon>Lophotrochozoa</taxon>
        <taxon>Annelida</taxon>
        <taxon>Polychaeta</taxon>
        <taxon>Sedentaria</taxon>
        <taxon>Canalipalpata</taxon>
        <taxon>Sabellida</taxon>
        <taxon>Oweniida</taxon>
        <taxon>Oweniidae</taxon>
        <taxon>Owenia</taxon>
    </lineage>
</organism>
<dbReference type="PANTHER" id="PTHR33442:SF1">
    <property type="entry name" value="TRANS-3-HYDROXY-L-PROLINE DEHYDRATASE"/>
    <property type="match status" value="1"/>
</dbReference>
<dbReference type="AlphaFoldDB" id="A0A8J1XWT5"/>
<sequence>KLKSPMENIKIETTEMHTGGEPLRIVEKGYPKIEGSTILEKRRYAKEKLDHIRRFLMFEPRGHYDMYGAILVEPDVPEADIAVLFMHNEGYSTMCGHAVIALGRYAVDKKMVISTPPETAVNIQCPCGLVSVMVHQDGSVRFRSVSAFLFKKDVEIDVVGYGKKKVDISYGGAFYAFIDASEFGHCVKTSRNRDLVDIADAVSDAVKDQVTLSHPDSPDLAYLYGTILTDGKDLYSDTPTANICVFADRQVDRCPTGSGVTARIALQYAKNLIQLNQTRTFESGVNGSTFSGKAVEVTKCGQFDGVRVEVAGKGHYSGTASFVLEADDPISYGFLVK</sequence>
<dbReference type="SFLD" id="SFLDS00028">
    <property type="entry name" value="Proline_Racemase"/>
    <property type="match status" value="1"/>
</dbReference>